<evidence type="ECO:0000256" key="1">
    <source>
        <dbReference type="SAM" id="SignalP"/>
    </source>
</evidence>
<evidence type="ECO:0000313" key="2">
    <source>
        <dbReference type="EMBL" id="MXU91681.1"/>
    </source>
</evidence>
<protein>
    <submittedName>
        <fullName evidence="2">Putative secreted protein</fullName>
    </submittedName>
</protein>
<reference evidence="2" key="1">
    <citation type="submission" date="2019-12" db="EMBL/GenBank/DDBJ databases">
        <title>An insight into the sialome of adult female Ixodes ricinus ticks feeding for 6 days.</title>
        <authorList>
            <person name="Perner J."/>
            <person name="Ribeiro J.M.C."/>
        </authorList>
    </citation>
    <scope>NUCLEOTIDE SEQUENCE</scope>
    <source>
        <strain evidence="2">Semi-engorged</strain>
        <tissue evidence="2">Salivary glands</tissue>
    </source>
</reference>
<feature type="signal peptide" evidence="1">
    <location>
        <begin position="1"/>
        <end position="19"/>
    </location>
</feature>
<dbReference type="EMBL" id="GIFC01009598">
    <property type="protein sequence ID" value="MXU91681.1"/>
    <property type="molecule type" value="Transcribed_RNA"/>
</dbReference>
<accession>A0A6B0UQ92</accession>
<feature type="chain" id="PRO_5025427567" evidence="1">
    <location>
        <begin position="20"/>
        <end position="124"/>
    </location>
</feature>
<dbReference type="AlphaFoldDB" id="A0A6B0UQ92"/>
<organism evidence="2">
    <name type="scientific">Ixodes ricinus</name>
    <name type="common">Common tick</name>
    <name type="synonym">Acarus ricinus</name>
    <dbReference type="NCBI Taxonomy" id="34613"/>
    <lineage>
        <taxon>Eukaryota</taxon>
        <taxon>Metazoa</taxon>
        <taxon>Ecdysozoa</taxon>
        <taxon>Arthropoda</taxon>
        <taxon>Chelicerata</taxon>
        <taxon>Arachnida</taxon>
        <taxon>Acari</taxon>
        <taxon>Parasitiformes</taxon>
        <taxon>Ixodida</taxon>
        <taxon>Ixodoidea</taxon>
        <taxon>Ixodidae</taxon>
        <taxon>Ixodinae</taxon>
        <taxon>Ixodes</taxon>
    </lineage>
</organism>
<proteinExistence type="predicted"/>
<keyword evidence="1" id="KW-0732">Signal</keyword>
<sequence>MPNVSLETLLILVVKAARSASLQTFTISLLDFFKQPSKGLNNPAMASSDFLWNSNIGNTENRPDLSVSKSTTPFSSNSFLTDAILLKSLRSLLYESSTRSDIFFKEDAINAVFSAGSETAPDTV</sequence>
<name>A0A6B0UQ92_IXORI</name>